<dbReference type="PANTHER" id="PTHR33755">
    <property type="entry name" value="TOXIN PARE1-RELATED"/>
    <property type="match status" value="1"/>
</dbReference>
<accession>A0A7T3ZYI7</accession>
<dbReference type="InterPro" id="IPR028344">
    <property type="entry name" value="ParE1/4"/>
</dbReference>
<sequence length="96" mass="11413">MNRYRLSAAAQRDLSEIWDYTERRWDSNQAENYMQQIRSAVEHIAADPGRGRAVNEIREGYRRFATGSHVLFYRVRPKGVDVIRVLHQRMDPTRHL</sequence>
<organism evidence="4 5">
    <name type="scientific">Brevibacterium casei</name>
    <dbReference type="NCBI Taxonomy" id="33889"/>
    <lineage>
        <taxon>Bacteria</taxon>
        <taxon>Bacillati</taxon>
        <taxon>Actinomycetota</taxon>
        <taxon>Actinomycetes</taxon>
        <taxon>Micrococcales</taxon>
        <taxon>Brevibacteriaceae</taxon>
        <taxon>Brevibacterium</taxon>
    </lineage>
</organism>
<dbReference type="InterPro" id="IPR051803">
    <property type="entry name" value="TA_system_RelE-like_toxin"/>
</dbReference>
<reference evidence="4 5" key="1">
    <citation type="submission" date="2020-12" db="EMBL/GenBank/DDBJ databases">
        <title>FDA dAtabase for Regulatory Grade micrObial Sequences (FDA-ARGOS): Supporting development and validation of Infectious Disease Dx tests.</title>
        <authorList>
            <person name="Sproer C."/>
            <person name="Gronow S."/>
            <person name="Severitt S."/>
            <person name="Schroder I."/>
            <person name="Tallon L."/>
            <person name="Sadzewicz L."/>
            <person name="Zhao X."/>
            <person name="Boylan J."/>
            <person name="Ott S."/>
            <person name="Bowen H."/>
            <person name="Vavikolanu K."/>
            <person name="Mehta A."/>
            <person name="Aluvathingal J."/>
            <person name="Nadendla S."/>
            <person name="Lowell S."/>
            <person name="Myers T."/>
            <person name="Yan Y."/>
            <person name="Sichtig H."/>
        </authorList>
    </citation>
    <scope>NUCLEOTIDE SEQUENCE [LARGE SCALE GENOMIC DNA]</scope>
    <source>
        <strain evidence="4 5">FDAARGOS_990</strain>
    </source>
</reference>
<dbReference type="InterPro" id="IPR035093">
    <property type="entry name" value="RelE/ParE_toxin_dom_sf"/>
</dbReference>
<dbReference type="Pfam" id="PF05016">
    <property type="entry name" value="ParE_toxin"/>
    <property type="match status" value="1"/>
</dbReference>
<evidence type="ECO:0000313" key="5">
    <source>
        <dbReference type="Proteomes" id="UP000595374"/>
    </source>
</evidence>
<dbReference type="AlphaFoldDB" id="A0A7T3ZYI7"/>
<dbReference type="InterPro" id="IPR007712">
    <property type="entry name" value="RelE/ParE_toxin"/>
</dbReference>
<proteinExistence type="inferred from homology"/>
<evidence type="ECO:0000313" key="4">
    <source>
        <dbReference type="EMBL" id="QQB14038.1"/>
    </source>
</evidence>
<name>A0A7T3ZYI7_9MICO</name>
<dbReference type="Proteomes" id="UP000595374">
    <property type="component" value="Chromosome"/>
</dbReference>
<dbReference type="PANTHER" id="PTHR33755:SF9">
    <property type="entry name" value="TOXIN PARE1"/>
    <property type="match status" value="1"/>
</dbReference>
<evidence type="ECO:0000256" key="2">
    <source>
        <dbReference type="ARBA" id="ARBA00022649"/>
    </source>
</evidence>
<dbReference type="PIRSF" id="PIRSF029218">
    <property type="entry name" value="ParE"/>
    <property type="match status" value="1"/>
</dbReference>
<gene>
    <name evidence="4" type="ORF">I6H47_14875</name>
</gene>
<protein>
    <recommendedName>
        <fullName evidence="3">Toxin</fullName>
    </recommendedName>
</protein>
<comment type="similarity">
    <text evidence="1 3">Belongs to the RelE toxin family.</text>
</comment>
<dbReference type="RefSeq" id="WP_198499159.1">
    <property type="nucleotide sequence ID" value="NZ_CP065989.1"/>
</dbReference>
<evidence type="ECO:0000256" key="3">
    <source>
        <dbReference type="PIRNR" id="PIRNR029218"/>
    </source>
</evidence>
<dbReference type="EMBL" id="CP065989">
    <property type="protein sequence ID" value="QQB14038.1"/>
    <property type="molecule type" value="Genomic_DNA"/>
</dbReference>
<evidence type="ECO:0000256" key="1">
    <source>
        <dbReference type="ARBA" id="ARBA00006226"/>
    </source>
</evidence>
<keyword evidence="2" id="KW-1277">Toxin-antitoxin system</keyword>
<dbReference type="Gene3D" id="3.30.2310.20">
    <property type="entry name" value="RelE-like"/>
    <property type="match status" value="1"/>
</dbReference>